<keyword evidence="2" id="KW-1185">Reference proteome</keyword>
<evidence type="ECO:0000313" key="2">
    <source>
        <dbReference type="Proteomes" id="UP000697472"/>
    </source>
</evidence>
<dbReference type="RefSeq" id="WP_205010099.1">
    <property type="nucleotide sequence ID" value="NZ_JAFBEH010000033.1"/>
</dbReference>
<proteinExistence type="predicted"/>
<gene>
    <name evidence="1" type="ORF">JOC28_001538</name>
</gene>
<dbReference type="Proteomes" id="UP000697472">
    <property type="component" value="Unassembled WGS sequence"/>
</dbReference>
<name>A0ABS2PVC1_9STRE</name>
<sequence length="45" mass="5440">MIVTLSLFNNLCEYDEKVAPGYLFFIPNLGWYNDEKVGWRYLFFI</sequence>
<protein>
    <submittedName>
        <fullName evidence="1">Uncharacterized protein</fullName>
    </submittedName>
</protein>
<dbReference type="EMBL" id="JAFBEH010000033">
    <property type="protein sequence ID" value="MBM7643237.1"/>
    <property type="molecule type" value="Genomic_DNA"/>
</dbReference>
<organism evidence="1 2">
    <name type="scientific">Streptococcus loxodontisalivarius</name>
    <dbReference type="NCBI Taxonomy" id="1349415"/>
    <lineage>
        <taxon>Bacteria</taxon>
        <taxon>Bacillati</taxon>
        <taxon>Bacillota</taxon>
        <taxon>Bacilli</taxon>
        <taxon>Lactobacillales</taxon>
        <taxon>Streptococcaceae</taxon>
        <taxon>Streptococcus</taxon>
    </lineage>
</organism>
<comment type="caution">
    <text evidence="1">The sequence shown here is derived from an EMBL/GenBank/DDBJ whole genome shotgun (WGS) entry which is preliminary data.</text>
</comment>
<evidence type="ECO:0000313" key="1">
    <source>
        <dbReference type="EMBL" id="MBM7643237.1"/>
    </source>
</evidence>
<reference evidence="1 2" key="1">
    <citation type="submission" date="2021-01" db="EMBL/GenBank/DDBJ databases">
        <title>Genomic Encyclopedia of Type Strains, Phase IV (KMG-IV): sequencing the most valuable type-strain genomes for metagenomic binning, comparative biology and taxonomic classification.</title>
        <authorList>
            <person name="Goeker M."/>
        </authorList>
    </citation>
    <scope>NUCLEOTIDE SEQUENCE [LARGE SCALE GENOMIC DNA]</scope>
    <source>
        <strain evidence="1 2">DSM 27382</strain>
    </source>
</reference>
<accession>A0ABS2PVC1</accession>